<dbReference type="GeneID" id="103601078"/>
<dbReference type="CDD" id="cd03590">
    <property type="entry name" value="CLECT_DC-SIGN_like"/>
    <property type="match status" value="1"/>
</dbReference>
<proteinExistence type="predicted"/>
<sequence>MCVHTTVPKERPQDTVEILSGYIHLADLTGKGVWWLGVQVWSPAVVPVSVLSACFIVSSLVLVYGVNKVEFLPCTEVHTLTGGDRGIHMLYVFGTEAVHVLAALSRYSPELPLGHLGRFEVKVSNESPHECLSCDNTAPSSRQPEPFICWLLALNFIFVSLILILKDWSCCATLWSSFQSSCYLISTVIRSWNESQKDCAVMGADTVAVNTKDEQEFIIKNLNKILLTLGLSDPEGQRHWQWVDQTPYNKSITFWHSHEPNNPDECCVVINFHTASKQWGWNDVHCHIPQKATCKMMKIYL</sequence>
<dbReference type="InterPro" id="IPR033989">
    <property type="entry name" value="CD209-like_CTLD"/>
</dbReference>
<organism evidence="5 6">
    <name type="scientific">Galeopterus variegatus</name>
    <name type="common">Malayan flying lemur</name>
    <name type="synonym">Cynocephalus variegatus</name>
    <dbReference type="NCBI Taxonomy" id="482537"/>
    <lineage>
        <taxon>Eukaryota</taxon>
        <taxon>Metazoa</taxon>
        <taxon>Chordata</taxon>
        <taxon>Craniata</taxon>
        <taxon>Vertebrata</taxon>
        <taxon>Euteleostomi</taxon>
        <taxon>Mammalia</taxon>
        <taxon>Eutheria</taxon>
        <taxon>Euarchontoglires</taxon>
        <taxon>Dermoptera</taxon>
        <taxon>Cynocephalidae</taxon>
        <taxon>Galeopterus</taxon>
    </lineage>
</organism>
<protein>
    <submittedName>
        <fullName evidence="6">Uncharacterized protein LOC103601078</fullName>
    </submittedName>
</protein>
<keyword evidence="1" id="KW-0430">Lectin</keyword>
<keyword evidence="2" id="KW-1015">Disulfide bond</keyword>
<feature type="transmembrane region" description="Helical" evidence="3">
    <location>
        <begin position="147"/>
        <end position="165"/>
    </location>
</feature>
<evidence type="ECO:0000256" key="3">
    <source>
        <dbReference type="SAM" id="Phobius"/>
    </source>
</evidence>
<dbReference type="PROSITE" id="PS50041">
    <property type="entry name" value="C_TYPE_LECTIN_2"/>
    <property type="match status" value="1"/>
</dbReference>
<dbReference type="Gene3D" id="3.10.100.10">
    <property type="entry name" value="Mannose-Binding Protein A, subunit A"/>
    <property type="match status" value="1"/>
</dbReference>
<dbReference type="SUPFAM" id="SSF56436">
    <property type="entry name" value="C-type lectin-like"/>
    <property type="match status" value="1"/>
</dbReference>
<keyword evidence="3" id="KW-1133">Transmembrane helix</keyword>
<accession>A0ABM0RSU1</accession>
<dbReference type="PROSITE" id="PS00615">
    <property type="entry name" value="C_TYPE_LECTIN_1"/>
    <property type="match status" value="1"/>
</dbReference>
<dbReference type="RefSeq" id="XP_008583682.1">
    <property type="nucleotide sequence ID" value="XM_008585460.1"/>
</dbReference>
<keyword evidence="3" id="KW-0472">Membrane</keyword>
<evidence type="ECO:0000256" key="1">
    <source>
        <dbReference type="ARBA" id="ARBA00022734"/>
    </source>
</evidence>
<keyword evidence="3" id="KW-0812">Transmembrane</keyword>
<evidence type="ECO:0000313" key="5">
    <source>
        <dbReference type="Proteomes" id="UP000694923"/>
    </source>
</evidence>
<dbReference type="Proteomes" id="UP000694923">
    <property type="component" value="Unplaced"/>
</dbReference>
<dbReference type="InterPro" id="IPR001304">
    <property type="entry name" value="C-type_lectin-like"/>
</dbReference>
<dbReference type="InterPro" id="IPR050111">
    <property type="entry name" value="C-type_lectin/snaclec_domain"/>
</dbReference>
<name>A0ABM0RSU1_GALVR</name>
<keyword evidence="5" id="KW-1185">Reference proteome</keyword>
<feature type="domain" description="C-type lectin" evidence="4">
    <location>
        <begin position="178"/>
        <end position="295"/>
    </location>
</feature>
<feature type="transmembrane region" description="Helical" evidence="3">
    <location>
        <begin position="44"/>
        <end position="66"/>
    </location>
</feature>
<dbReference type="InterPro" id="IPR016187">
    <property type="entry name" value="CTDL_fold"/>
</dbReference>
<dbReference type="SMART" id="SM00034">
    <property type="entry name" value="CLECT"/>
    <property type="match status" value="1"/>
</dbReference>
<evidence type="ECO:0000259" key="4">
    <source>
        <dbReference type="PROSITE" id="PS50041"/>
    </source>
</evidence>
<dbReference type="InterPro" id="IPR016186">
    <property type="entry name" value="C-type_lectin-like/link_sf"/>
</dbReference>
<evidence type="ECO:0000313" key="6">
    <source>
        <dbReference type="RefSeq" id="XP_008583682.1"/>
    </source>
</evidence>
<dbReference type="InterPro" id="IPR018378">
    <property type="entry name" value="C-type_lectin_CS"/>
</dbReference>
<reference evidence="6" key="1">
    <citation type="submission" date="2025-08" db="UniProtKB">
        <authorList>
            <consortium name="RefSeq"/>
        </authorList>
    </citation>
    <scope>IDENTIFICATION</scope>
</reference>
<evidence type="ECO:0000256" key="2">
    <source>
        <dbReference type="ARBA" id="ARBA00023157"/>
    </source>
</evidence>
<dbReference type="Pfam" id="PF00059">
    <property type="entry name" value="Lectin_C"/>
    <property type="match status" value="1"/>
</dbReference>
<gene>
    <name evidence="6" type="primary">LOC103601078</name>
</gene>
<dbReference type="PANTHER" id="PTHR22803">
    <property type="entry name" value="MANNOSE, PHOSPHOLIPASE, LECTIN RECEPTOR RELATED"/>
    <property type="match status" value="1"/>
</dbReference>